<protein>
    <submittedName>
        <fullName evidence="1">Uncharacterized protein</fullName>
    </submittedName>
</protein>
<keyword evidence="2" id="KW-1185">Reference proteome</keyword>
<evidence type="ECO:0000313" key="2">
    <source>
        <dbReference type="Proteomes" id="UP000013988"/>
    </source>
</evidence>
<gene>
    <name evidence="1" type="ORF">A500_10280</name>
</gene>
<reference evidence="1 2" key="1">
    <citation type="submission" date="2013-03" db="EMBL/GenBank/DDBJ databases">
        <title>Whole genome shotgun sequencing of Clostridium sartagoforme AAU1.</title>
        <authorList>
            <person name="Joshi C.G."/>
            <person name="Duggirala S.M."/>
            <person name="Nathani N.M."/>
            <person name="Bhatt V.D."/>
            <person name="Patel A.K."/>
            <person name="Pandya P.R."/>
            <person name="KaPatel J.A."/>
        </authorList>
    </citation>
    <scope>NUCLEOTIDE SEQUENCE [LARGE SCALE GENOMIC DNA]</scope>
    <source>
        <strain evidence="1 2">AAU1</strain>
    </source>
</reference>
<proteinExistence type="predicted"/>
<dbReference type="AlphaFoldDB" id="R9CDF6"/>
<evidence type="ECO:0000313" key="1">
    <source>
        <dbReference type="EMBL" id="EOR25256.1"/>
    </source>
</evidence>
<name>R9CDF6_9CLOT</name>
<organism evidence="1 2">
    <name type="scientific">Clostridium sartagoforme AAU1</name>
    <dbReference type="NCBI Taxonomy" id="1202534"/>
    <lineage>
        <taxon>Bacteria</taxon>
        <taxon>Bacillati</taxon>
        <taxon>Bacillota</taxon>
        <taxon>Clostridia</taxon>
        <taxon>Eubacteriales</taxon>
        <taxon>Clostridiaceae</taxon>
        <taxon>Clostridium</taxon>
    </lineage>
</organism>
<dbReference type="EMBL" id="ASRV01000127">
    <property type="protein sequence ID" value="EOR25256.1"/>
    <property type="molecule type" value="Genomic_DNA"/>
</dbReference>
<comment type="caution">
    <text evidence="1">The sequence shown here is derived from an EMBL/GenBank/DDBJ whole genome shotgun (WGS) entry which is preliminary data.</text>
</comment>
<sequence>MNFIDLFAGEGGLSDGFV</sequence>
<dbReference type="Proteomes" id="UP000013988">
    <property type="component" value="Unassembled WGS sequence"/>
</dbReference>
<accession>R9CDF6</accession>